<reference evidence="4" key="1">
    <citation type="journal article" date="2021" name="Front. Microbiol.">
        <title>Comprehensive Comparative Genomics and Phenotyping of Methylobacterium Species.</title>
        <authorList>
            <person name="Alessa O."/>
            <person name="Ogura Y."/>
            <person name="Fujitani Y."/>
            <person name="Takami H."/>
            <person name="Hayashi T."/>
            <person name="Sahin N."/>
            <person name="Tani A."/>
        </authorList>
    </citation>
    <scope>NUCLEOTIDE SEQUENCE</scope>
    <source>
        <strain evidence="4">DSM 19015</strain>
    </source>
</reference>
<dbReference type="InterPro" id="IPR036366">
    <property type="entry name" value="PGBDSf"/>
</dbReference>
<dbReference type="Proteomes" id="UP001055125">
    <property type="component" value="Unassembled WGS sequence"/>
</dbReference>
<gene>
    <name evidence="4" type="ORF">OCOJLMKI_4374</name>
</gene>
<keyword evidence="5" id="KW-1185">Reference proteome</keyword>
<keyword evidence="2" id="KW-0812">Transmembrane</keyword>
<accession>A0ABQ4S1Z6</accession>
<keyword evidence="2" id="KW-1133">Transmembrane helix</keyword>
<protein>
    <recommendedName>
        <fullName evidence="3">Peptidoglycan binding-like domain-containing protein</fullName>
    </recommendedName>
</protein>
<reference evidence="4" key="2">
    <citation type="submission" date="2021-08" db="EMBL/GenBank/DDBJ databases">
        <authorList>
            <person name="Tani A."/>
            <person name="Ola A."/>
            <person name="Ogura Y."/>
            <person name="Katsura K."/>
            <person name="Hayashi T."/>
        </authorList>
    </citation>
    <scope>NUCLEOTIDE SEQUENCE</scope>
    <source>
        <strain evidence="4">DSM 19015</strain>
    </source>
</reference>
<dbReference type="Pfam" id="PF01471">
    <property type="entry name" value="PG_binding_1"/>
    <property type="match status" value="1"/>
</dbReference>
<dbReference type="RefSeq" id="WP_238246229.1">
    <property type="nucleotide sequence ID" value="NZ_BPQP01000079.1"/>
</dbReference>
<feature type="transmembrane region" description="Helical" evidence="2">
    <location>
        <begin position="66"/>
        <end position="86"/>
    </location>
</feature>
<keyword evidence="2" id="KW-0472">Membrane</keyword>
<organism evidence="4 5">
    <name type="scientific">Methylobacterium iners</name>
    <dbReference type="NCBI Taxonomy" id="418707"/>
    <lineage>
        <taxon>Bacteria</taxon>
        <taxon>Pseudomonadati</taxon>
        <taxon>Pseudomonadota</taxon>
        <taxon>Alphaproteobacteria</taxon>
        <taxon>Hyphomicrobiales</taxon>
        <taxon>Methylobacteriaceae</taxon>
        <taxon>Methylobacterium</taxon>
    </lineage>
</organism>
<dbReference type="InterPro" id="IPR002477">
    <property type="entry name" value="Peptidoglycan-bd-like"/>
</dbReference>
<feature type="compositionally biased region" description="Low complexity" evidence="1">
    <location>
        <begin position="102"/>
        <end position="123"/>
    </location>
</feature>
<comment type="caution">
    <text evidence="4">The sequence shown here is derived from an EMBL/GenBank/DDBJ whole genome shotgun (WGS) entry which is preliminary data.</text>
</comment>
<feature type="compositionally biased region" description="Low complexity" evidence="1">
    <location>
        <begin position="22"/>
        <end position="35"/>
    </location>
</feature>
<evidence type="ECO:0000313" key="5">
    <source>
        <dbReference type="Proteomes" id="UP001055125"/>
    </source>
</evidence>
<dbReference type="SUPFAM" id="SSF47090">
    <property type="entry name" value="PGBD-like"/>
    <property type="match status" value="1"/>
</dbReference>
<name>A0ABQ4S1Z6_9HYPH</name>
<proteinExistence type="predicted"/>
<evidence type="ECO:0000256" key="2">
    <source>
        <dbReference type="SAM" id="Phobius"/>
    </source>
</evidence>
<dbReference type="Gene3D" id="1.10.101.10">
    <property type="entry name" value="PGBD-like superfamily/PGBD"/>
    <property type="match status" value="1"/>
</dbReference>
<feature type="compositionally biased region" description="Basic and acidic residues" evidence="1">
    <location>
        <begin position="1"/>
        <end position="13"/>
    </location>
</feature>
<sequence length="227" mass="23172">MREPSHRHDRHEIAVSAETRIGRPPAAPRRSAGPPVATRESGAWLAALGGAARGFGRLCRHRPGEVIGSVLALGAVGIVSMNALGFQGGRHPAPIRIGAGAPPAKAPARPAVGGPTADASASPEAPPVREAARPAPAAEPRPDPIARIIKAAESTASVAPKPEPKIAEAQRALVKLGYGPLKADGVMGPGTRAAIERFERDRKLPVKGEAGGRTLRELAARAGAAKG</sequence>
<feature type="region of interest" description="Disordered" evidence="1">
    <location>
        <begin position="1"/>
        <end position="37"/>
    </location>
</feature>
<dbReference type="InterPro" id="IPR036365">
    <property type="entry name" value="PGBD-like_sf"/>
</dbReference>
<evidence type="ECO:0000256" key="1">
    <source>
        <dbReference type="SAM" id="MobiDB-lite"/>
    </source>
</evidence>
<feature type="region of interest" description="Disordered" evidence="1">
    <location>
        <begin position="102"/>
        <end position="141"/>
    </location>
</feature>
<evidence type="ECO:0000259" key="3">
    <source>
        <dbReference type="Pfam" id="PF01471"/>
    </source>
</evidence>
<evidence type="ECO:0000313" key="4">
    <source>
        <dbReference type="EMBL" id="GJD97146.1"/>
    </source>
</evidence>
<feature type="domain" description="Peptidoglycan binding-like" evidence="3">
    <location>
        <begin position="164"/>
        <end position="218"/>
    </location>
</feature>
<dbReference type="EMBL" id="BPQP01000079">
    <property type="protein sequence ID" value="GJD97146.1"/>
    <property type="molecule type" value="Genomic_DNA"/>
</dbReference>